<dbReference type="KEGG" id="azc:AZC_0773"/>
<protein>
    <submittedName>
        <fullName evidence="10">Oligopeptide ABC transporter ATP-binding protein</fullName>
    </submittedName>
</protein>
<evidence type="ECO:0000256" key="4">
    <source>
        <dbReference type="ARBA" id="ARBA00022475"/>
    </source>
</evidence>
<dbReference type="InterPro" id="IPR027417">
    <property type="entry name" value="P-loop_NTPase"/>
</dbReference>
<comment type="similarity">
    <text evidence="2">Belongs to the ABC transporter superfamily.</text>
</comment>
<reference evidence="10 11" key="1">
    <citation type="journal article" date="2007" name="Appl. Environ. Microbiol.">
        <title>Rhizobial factors required for stem nodule maturation and maintenance in Sesbania rostrata-Azorhizobium caulinodans ORS571 symbiosis.</title>
        <authorList>
            <person name="Suzuki S."/>
            <person name="Aono T."/>
            <person name="Lee KB."/>
            <person name="Suzuki T."/>
            <person name="Liu CT."/>
            <person name="Miwa H."/>
            <person name="Wakao S."/>
            <person name="Iki T."/>
            <person name="Oyaizu H."/>
        </authorList>
    </citation>
    <scope>NUCLEOTIDE SEQUENCE [LARGE SCALE GENOMIC DNA]</scope>
    <source>
        <strain evidence="11">ATCC 43989 / DSM 5975 / JCM 20966 / LMG 6465 / NBRC 14845 / NCIMB 13405 / ORS 571</strain>
    </source>
</reference>
<evidence type="ECO:0000256" key="2">
    <source>
        <dbReference type="ARBA" id="ARBA00005417"/>
    </source>
</evidence>
<dbReference type="HOGENOM" id="CLU_000604_1_23_5"/>
<dbReference type="InterPro" id="IPR013563">
    <property type="entry name" value="Oligopep_ABC_C"/>
</dbReference>
<keyword evidence="6 10" id="KW-0067">ATP-binding</keyword>
<reference evidence="10 11" key="3">
    <citation type="journal article" date="2008" name="BMC Genomics">
        <title>The genome of the versatile nitrogen fixer Azorhizobium caulinodans ORS571.</title>
        <authorList>
            <person name="Lee KB."/>
            <person name="Backer P.D."/>
            <person name="Aono T."/>
            <person name="Liu CT."/>
            <person name="Suzuki S."/>
            <person name="Suzuki T."/>
            <person name="Kaneko T."/>
            <person name="Yamada M."/>
            <person name="Tabata S."/>
            <person name="Kupfer D.M."/>
            <person name="Najar F.Z."/>
            <person name="Wiley G.B."/>
            <person name="Roe B."/>
            <person name="Binnewies T.T."/>
            <person name="Ussery D.W."/>
            <person name="D'Haeze W."/>
            <person name="Herder J.D."/>
            <person name="Gevers D."/>
            <person name="Vereecke D."/>
            <person name="Holsters M."/>
            <person name="Oyaizu H."/>
        </authorList>
    </citation>
    <scope>NUCLEOTIDE SEQUENCE [LARGE SCALE GENOMIC DNA]</scope>
    <source>
        <strain evidence="11">ATCC 43989 / DSM 5975 / JCM 20966 / LMG 6465 / NBRC 14845 / NCIMB 13405 / ORS 571</strain>
    </source>
</reference>
<evidence type="ECO:0000313" key="10">
    <source>
        <dbReference type="EMBL" id="BAF86771.1"/>
    </source>
</evidence>
<keyword evidence="11" id="KW-1185">Reference proteome</keyword>
<dbReference type="CDD" id="cd03257">
    <property type="entry name" value="ABC_NikE_OppD_transporters"/>
    <property type="match status" value="1"/>
</dbReference>
<dbReference type="GO" id="GO:0016887">
    <property type="term" value="F:ATP hydrolysis activity"/>
    <property type="evidence" value="ECO:0007669"/>
    <property type="project" value="InterPro"/>
</dbReference>
<dbReference type="GO" id="GO:0055085">
    <property type="term" value="P:transmembrane transport"/>
    <property type="evidence" value="ECO:0007669"/>
    <property type="project" value="UniProtKB-ARBA"/>
</dbReference>
<keyword evidence="5" id="KW-0547">Nucleotide-binding</keyword>
<dbReference type="InterPro" id="IPR003593">
    <property type="entry name" value="AAA+_ATPase"/>
</dbReference>
<dbReference type="EMBL" id="AP009384">
    <property type="protein sequence ID" value="BAF86771.1"/>
    <property type="molecule type" value="Genomic_DNA"/>
</dbReference>
<evidence type="ECO:0000256" key="7">
    <source>
        <dbReference type="ARBA" id="ARBA00023136"/>
    </source>
</evidence>
<evidence type="ECO:0000313" key="11">
    <source>
        <dbReference type="Proteomes" id="UP000000270"/>
    </source>
</evidence>
<dbReference type="InterPro" id="IPR003439">
    <property type="entry name" value="ABC_transporter-like_ATP-bd"/>
</dbReference>
<evidence type="ECO:0000256" key="8">
    <source>
        <dbReference type="SAM" id="MobiDB-lite"/>
    </source>
</evidence>
<keyword evidence="4" id="KW-1003">Cell membrane</keyword>
<sequence length="403" mass="43645">MGGGYNGCRLGRGCRFESAHPWGERRGHHPPPQPSPTRGEGDGGTCDLRERTRRRAPVTDISSTPSKPPLLEVRDLGVAFADKDSVVHAVNGVSYTLKEGETLGIVGESGSGKSVHVLAMLRLIPMPPGGIASGQVLFEGRDLLTLSDAELRKIRGGAIGFVFQDPMSSLNPSMTVGRQIMEPLMLHLGLGADAARKRAIELMDMVRLPDAARRVDQFPHEFSGGQRQRIMIAMGISCRPRLLIADEATTALDVTVQADVIELVKELKREIGMAVIWITHDLGVVAGIADTVQVMYAGRVMERGPVDDVFRDPRSAYTLGLLRSLPDLTAPAGKRRRLTQIDGTPPDMRFPPPGDPFAPRNRYATPRCFTERPPLAQAPGAEAGHLVAAWYDLPKLLAAEATP</sequence>
<dbReference type="Pfam" id="PF08352">
    <property type="entry name" value="oligo_HPY"/>
    <property type="match status" value="1"/>
</dbReference>
<feature type="region of interest" description="Disordered" evidence="8">
    <location>
        <begin position="19"/>
        <end position="68"/>
    </location>
</feature>
<dbReference type="Proteomes" id="UP000000270">
    <property type="component" value="Chromosome"/>
</dbReference>
<name>A8IQE7_AZOC5</name>
<dbReference type="SUPFAM" id="SSF52540">
    <property type="entry name" value="P-loop containing nucleoside triphosphate hydrolases"/>
    <property type="match status" value="1"/>
</dbReference>
<dbReference type="Pfam" id="PF00005">
    <property type="entry name" value="ABC_tran"/>
    <property type="match status" value="1"/>
</dbReference>
<reference evidence="10 11" key="4">
    <citation type="journal article" date="2009" name="Appl. Environ. Microbiol.">
        <title>Comparative genome-wide transcriptional profiling of Azorhizobium caulinodans ORS571 grown under free-living and symbiotic conditions.</title>
        <authorList>
            <person name="Tsukada S."/>
            <person name="Aono T."/>
            <person name="Akiba N."/>
            <person name="Lee KB."/>
            <person name="Liu CT."/>
            <person name="Toyazaki H."/>
            <person name="Oyaizu H."/>
        </authorList>
    </citation>
    <scope>NUCLEOTIDE SEQUENCE [LARGE SCALE GENOMIC DNA]</scope>
    <source>
        <strain evidence="11">ATCC 43989 / DSM 5975 / JCM 20966 / LMG 6465 / NBRC 14845 / NCIMB 13405 / ORS 571</strain>
    </source>
</reference>
<accession>A8IQE7</accession>
<evidence type="ECO:0000259" key="9">
    <source>
        <dbReference type="PROSITE" id="PS50893"/>
    </source>
</evidence>
<organism evidence="10 11">
    <name type="scientific">Azorhizobium caulinodans (strain ATCC 43989 / DSM 5975 / JCM 20966 / LMG 6465 / NBRC 14845 / NCIMB 13405 / ORS 571)</name>
    <dbReference type="NCBI Taxonomy" id="438753"/>
    <lineage>
        <taxon>Bacteria</taxon>
        <taxon>Pseudomonadati</taxon>
        <taxon>Pseudomonadota</taxon>
        <taxon>Alphaproteobacteria</taxon>
        <taxon>Hyphomicrobiales</taxon>
        <taxon>Xanthobacteraceae</taxon>
        <taxon>Azorhizobium</taxon>
    </lineage>
</organism>
<reference evidence="10 11" key="6">
    <citation type="journal article" date="2011" name="Appl. Environ. Microbiol.">
        <title>Involvement of the azorhizobial chromosome partition gene (parA) in the onset of bacteroid differentiation during Sesbania rostrata stem nodule development.</title>
        <authorList>
            <person name="Liu CT."/>
            <person name="Lee KB."/>
            <person name="Wang YS."/>
            <person name="Peng MH."/>
            <person name="Lee KT."/>
            <person name="Suzuki S."/>
            <person name="Suzuki T."/>
            <person name="Oyaizu H."/>
        </authorList>
    </citation>
    <scope>NUCLEOTIDE SEQUENCE [LARGE SCALE GENOMIC DNA]</scope>
    <source>
        <strain evidence="11">ATCC 43989 / DSM 5975 / JCM 20966 / LMG 6465 / NBRC 14845 / NCIMB 13405 / ORS 571</strain>
    </source>
</reference>
<dbReference type="InterPro" id="IPR050388">
    <property type="entry name" value="ABC_Ni/Peptide_Import"/>
</dbReference>
<dbReference type="NCBIfam" id="TIGR01727">
    <property type="entry name" value="oligo_HPY"/>
    <property type="match status" value="1"/>
</dbReference>
<dbReference type="GO" id="GO:0015833">
    <property type="term" value="P:peptide transport"/>
    <property type="evidence" value="ECO:0007669"/>
    <property type="project" value="InterPro"/>
</dbReference>
<dbReference type="GO" id="GO:0005886">
    <property type="term" value="C:plasma membrane"/>
    <property type="evidence" value="ECO:0007669"/>
    <property type="project" value="UniProtKB-SubCell"/>
</dbReference>
<dbReference type="PANTHER" id="PTHR43297:SF2">
    <property type="entry name" value="DIPEPTIDE TRANSPORT ATP-BINDING PROTEIN DPPD"/>
    <property type="match status" value="1"/>
</dbReference>
<dbReference type="Gene3D" id="3.40.50.300">
    <property type="entry name" value="P-loop containing nucleotide triphosphate hydrolases"/>
    <property type="match status" value="1"/>
</dbReference>
<keyword evidence="7" id="KW-0472">Membrane</keyword>
<dbReference type="eggNOG" id="COG0444">
    <property type="taxonomic scope" value="Bacteria"/>
</dbReference>
<reference evidence="11" key="2">
    <citation type="submission" date="2007-04" db="EMBL/GenBank/DDBJ databases">
        <title>Complete genome sequence of the nitrogen-fixing bacterium Azorhizobium caulinodans ORS571.</title>
        <authorList>
            <person name="Lee K.B."/>
            <person name="Backer P.D."/>
            <person name="Aono T."/>
            <person name="Liu C.T."/>
            <person name="Suzuki S."/>
            <person name="Suzuki T."/>
            <person name="Kaneko T."/>
            <person name="Yamada M."/>
            <person name="Tabata S."/>
            <person name="Kupfer D.M."/>
            <person name="Najar F.Z."/>
            <person name="Wiley G.B."/>
            <person name="Roe B."/>
            <person name="Binnewies T."/>
            <person name="Ussery D."/>
            <person name="Vereecke D."/>
            <person name="Gevers D."/>
            <person name="Holsters M."/>
            <person name="Oyaizu H."/>
        </authorList>
    </citation>
    <scope>NUCLEOTIDE SEQUENCE [LARGE SCALE GENOMIC DNA]</scope>
    <source>
        <strain evidence="11">ATCC 43989 / DSM 5975 / JCM 20966 / LMG 6465 / NBRC 14845 / NCIMB 13405 / ORS 571</strain>
    </source>
</reference>
<dbReference type="SMART" id="SM00382">
    <property type="entry name" value="AAA"/>
    <property type="match status" value="1"/>
</dbReference>
<comment type="subcellular location">
    <subcellularLocation>
        <location evidence="1">Cell inner membrane</location>
        <topology evidence="1">Peripheral membrane protein</topology>
    </subcellularLocation>
</comment>
<dbReference type="GO" id="GO:0005524">
    <property type="term" value="F:ATP binding"/>
    <property type="evidence" value="ECO:0007669"/>
    <property type="project" value="UniProtKB-KW"/>
</dbReference>
<proteinExistence type="inferred from homology"/>
<evidence type="ECO:0000256" key="1">
    <source>
        <dbReference type="ARBA" id="ARBA00004417"/>
    </source>
</evidence>
<dbReference type="STRING" id="438753.AZC_0773"/>
<keyword evidence="3" id="KW-0813">Transport</keyword>
<evidence type="ECO:0000256" key="5">
    <source>
        <dbReference type="ARBA" id="ARBA00022741"/>
    </source>
</evidence>
<feature type="domain" description="ABC transporter" evidence="9">
    <location>
        <begin position="73"/>
        <end position="322"/>
    </location>
</feature>
<gene>
    <name evidence="10" type="ordered locus">AZC_0773</name>
</gene>
<dbReference type="PANTHER" id="PTHR43297">
    <property type="entry name" value="OLIGOPEPTIDE TRANSPORT ATP-BINDING PROTEIN APPD"/>
    <property type="match status" value="1"/>
</dbReference>
<dbReference type="PROSITE" id="PS00211">
    <property type="entry name" value="ABC_TRANSPORTER_1"/>
    <property type="match status" value="1"/>
</dbReference>
<feature type="region of interest" description="Disordered" evidence="8">
    <location>
        <begin position="338"/>
        <end position="359"/>
    </location>
</feature>
<evidence type="ECO:0000256" key="3">
    <source>
        <dbReference type="ARBA" id="ARBA00022448"/>
    </source>
</evidence>
<dbReference type="FunFam" id="3.40.50.300:FF:000016">
    <property type="entry name" value="Oligopeptide ABC transporter ATP-binding component"/>
    <property type="match status" value="1"/>
</dbReference>
<reference evidence="10 11" key="5">
    <citation type="journal article" date="2010" name="Appl. Environ. Microbiol.">
        <title>phrR-like gene praR of Azorhizobium caulinodans ORS571 is essential for symbiosis with Sesbania rostrata and is involved in expression of reb genes.</title>
        <authorList>
            <person name="Akiba N."/>
            <person name="Aono T."/>
            <person name="Toyazaki H."/>
            <person name="Sato S."/>
            <person name="Oyaizu H."/>
        </authorList>
    </citation>
    <scope>NUCLEOTIDE SEQUENCE [LARGE SCALE GENOMIC DNA]</scope>
    <source>
        <strain evidence="11">ATCC 43989 / DSM 5975 / JCM 20966 / LMG 6465 / NBRC 14845 / NCIMB 13405 / ORS 571</strain>
    </source>
</reference>
<dbReference type="AlphaFoldDB" id="A8IQE7"/>
<dbReference type="PROSITE" id="PS50893">
    <property type="entry name" value="ABC_TRANSPORTER_2"/>
    <property type="match status" value="1"/>
</dbReference>
<dbReference type="InterPro" id="IPR017871">
    <property type="entry name" value="ABC_transporter-like_CS"/>
</dbReference>
<evidence type="ECO:0000256" key="6">
    <source>
        <dbReference type="ARBA" id="ARBA00022840"/>
    </source>
</evidence>